<dbReference type="InterPro" id="IPR036145">
    <property type="entry name" value="MinC_C_sf"/>
</dbReference>
<keyword evidence="3 6" id="KW-0717">Septation</keyword>
<dbReference type="STRING" id="713585.THITH_09640"/>
<dbReference type="InterPro" id="IPR016098">
    <property type="entry name" value="CAP/MinC_C"/>
</dbReference>
<evidence type="ECO:0000256" key="4">
    <source>
        <dbReference type="ARBA" id="ARBA00023306"/>
    </source>
</evidence>
<dbReference type="GO" id="GO:1901891">
    <property type="term" value="P:regulation of cell septum assembly"/>
    <property type="evidence" value="ECO:0007669"/>
    <property type="project" value="InterPro"/>
</dbReference>
<dbReference type="AlphaFoldDB" id="W0DIP0"/>
<dbReference type="InterPro" id="IPR005526">
    <property type="entry name" value="Septum_form_inhib_MinC_C"/>
</dbReference>
<protein>
    <recommendedName>
        <fullName evidence="6">Probable septum site-determining protein MinC</fullName>
    </recommendedName>
</protein>
<dbReference type="InterPro" id="IPR013033">
    <property type="entry name" value="MinC"/>
</dbReference>
<dbReference type="InterPro" id="IPR007874">
    <property type="entry name" value="MinC_N"/>
</dbReference>
<comment type="subunit">
    <text evidence="6">Interacts with MinD and FtsZ.</text>
</comment>
<name>W0DIP0_9GAMM</name>
<dbReference type="GO" id="GO:0000902">
    <property type="term" value="P:cell morphogenesis"/>
    <property type="evidence" value="ECO:0007669"/>
    <property type="project" value="InterPro"/>
</dbReference>
<dbReference type="Proteomes" id="UP000005289">
    <property type="component" value="Chromosome"/>
</dbReference>
<evidence type="ECO:0000256" key="5">
    <source>
        <dbReference type="ARBA" id="ARBA00025606"/>
    </source>
</evidence>
<dbReference type="Gene3D" id="3.30.70.260">
    <property type="match status" value="1"/>
</dbReference>
<comment type="function">
    <text evidence="5 6">Cell division inhibitor that blocks the formation of polar Z ring septums. Rapidly oscillates between the poles of the cell to destabilize FtsZ filaments that have formed before they mature into polar Z rings. Prevents FtsZ polymerization.</text>
</comment>
<proteinExistence type="inferred from homology"/>
<dbReference type="PANTHER" id="PTHR34108">
    <property type="entry name" value="SEPTUM SITE-DETERMINING PROTEIN MINC"/>
    <property type="match status" value="1"/>
</dbReference>
<evidence type="ECO:0000256" key="1">
    <source>
        <dbReference type="ARBA" id="ARBA00006291"/>
    </source>
</evidence>
<dbReference type="Pfam" id="PF03775">
    <property type="entry name" value="MinC_C"/>
    <property type="match status" value="1"/>
</dbReference>
<accession>W0DIP0</accession>
<dbReference type="RefSeq" id="WP_006747323.1">
    <property type="nucleotide sequence ID" value="NZ_CP007029.1"/>
</dbReference>
<evidence type="ECO:0000313" key="9">
    <source>
        <dbReference type="EMBL" id="AHE98484.1"/>
    </source>
</evidence>
<gene>
    <name evidence="6" type="primary">minC</name>
    <name evidence="9" type="ORF">THITH_09640</name>
</gene>
<keyword evidence="10" id="KW-1185">Reference proteome</keyword>
<dbReference type="SUPFAM" id="SSF63848">
    <property type="entry name" value="Cell-division inhibitor MinC, C-terminal domain"/>
    <property type="match status" value="1"/>
</dbReference>
<evidence type="ECO:0000256" key="3">
    <source>
        <dbReference type="ARBA" id="ARBA00023210"/>
    </source>
</evidence>
<feature type="domain" description="Septum formation inhibitor MinC C-terminal" evidence="7">
    <location>
        <begin position="143"/>
        <end position="243"/>
    </location>
</feature>
<dbReference type="EMBL" id="CP007029">
    <property type="protein sequence ID" value="AHE98484.1"/>
    <property type="molecule type" value="Genomic_DNA"/>
</dbReference>
<evidence type="ECO:0000259" key="7">
    <source>
        <dbReference type="Pfam" id="PF03775"/>
    </source>
</evidence>
<sequence>MSAGAGSVHAIELKGRMMLVSVLRLHTADREALEAALGERMAEAPDLMHDMPVVVDLAALAALPVADLLVVLEQIRRQGFKLIGLQQSAAVPEGLAAASGLPLLVLGGRAAPEPVARSRPAAEPRPEAPQPVAAPAVHTPTRVVTQHVRSGQQIYARGGDLIITGAVSAGAEILADGHIHIYGTLRGRALAGVRGLASATIFCRRLDAELVSIAGHYRIAEDILDSERGENRLVTLSGETIDIAEI</sequence>
<dbReference type="GO" id="GO:0000917">
    <property type="term" value="P:division septum assembly"/>
    <property type="evidence" value="ECO:0007669"/>
    <property type="project" value="UniProtKB-KW"/>
</dbReference>
<dbReference type="HOGENOM" id="CLU_067812_0_1_6"/>
<evidence type="ECO:0000256" key="6">
    <source>
        <dbReference type="HAMAP-Rule" id="MF_00267"/>
    </source>
</evidence>
<evidence type="ECO:0000313" key="10">
    <source>
        <dbReference type="Proteomes" id="UP000005289"/>
    </source>
</evidence>
<evidence type="ECO:0000256" key="2">
    <source>
        <dbReference type="ARBA" id="ARBA00022618"/>
    </source>
</evidence>
<reference evidence="9 10" key="1">
    <citation type="submission" date="2013-12" db="EMBL/GenBank/DDBJ databases">
        <authorList>
            <consortium name="DOE Joint Genome Institute"/>
            <person name="Muyzer G."/>
            <person name="Huntemann M."/>
            <person name="Han J."/>
            <person name="Chen A."/>
            <person name="Kyrpides N."/>
            <person name="Mavromatis K."/>
            <person name="Markowitz V."/>
            <person name="Palaniappan K."/>
            <person name="Ivanova N."/>
            <person name="Schaumberg A."/>
            <person name="Pati A."/>
            <person name="Liolios K."/>
            <person name="Nordberg H.P."/>
            <person name="Cantor M.N."/>
            <person name="Hua S.X."/>
            <person name="Woyke T."/>
        </authorList>
    </citation>
    <scope>NUCLEOTIDE SEQUENCE [LARGE SCALE GENOMIC DNA]</scope>
    <source>
        <strain evidence="9 10">ARh 1</strain>
    </source>
</reference>
<feature type="domain" description="Septum formation inhibitor MinC N-terminal" evidence="8">
    <location>
        <begin position="11"/>
        <end position="80"/>
    </location>
</feature>
<dbReference type="Gene3D" id="2.160.20.70">
    <property type="match status" value="1"/>
</dbReference>
<dbReference type="HAMAP" id="MF_00267">
    <property type="entry name" value="MinC"/>
    <property type="match status" value="1"/>
</dbReference>
<dbReference type="GO" id="GO:0051302">
    <property type="term" value="P:regulation of cell division"/>
    <property type="evidence" value="ECO:0007669"/>
    <property type="project" value="InterPro"/>
</dbReference>
<dbReference type="Pfam" id="PF05209">
    <property type="entry name" value="MinC_N"/>
    <property type="match status" value="1"/>
</dbReference>
<dbReference type="KEGG" id="tti:THITH_09640"/>
<dbReference type="OrthoDB" id="9794530at2"/>
<comment type="similarity">
    <text evidence="1 6">Belongs to the MinC family.</text>
</comment>
<keyword evidence="4 6" id="KW-0131">Cell cycle</keyword>
<keyword evidence="2 6" id="KW-0132">Cell division</keyword>
<organism evidence="9 10">
    <name type="scientific">Thioalkalivibrio paradoxus ARh 1</name>
    <dbReference type="NCBI Taxonomy" id="713585"/>
    <lineage>
        <taxon>Bacteria</taxon>
        <taxon>Pseudomonadati</taxon>
        <taxon>Pseudomonadota</taxon>
        <taxon>Gammaproteobacteria</taxon>
        <taxon>Chromatiales</taxon>
        <taxon>Ectothiorhodospiraceae</taxon>
        <taxon>Thioalkalivibrio</taxon>
    </lineage>
</organism>
<evidence type="ECO:0000259" key="8">
    <source>
        <dbReference type="Pfam" id="PF05209"/>
    </source>
</evidence>
<dbReference type="NCBIfam" id="TIGR01222">
    <property type="entry name" value="minC"/>
    <property type="match status" value="1"/>
</dbReference>
<dbReference type="PANTHER" id="PTHR34108:SF1">
    <property type="entry name" value="SEPTUM SITE-DETERMINING PROTEIN MINC"/>
    <property type="match status" value="1"/>
</dbReference>